<accession>A0A8S2G080</accession>
<dbReference type="EMBL" id="CAJNOK010047451">
    <property type="protein sequence ID" value="CAF1587847.1"/>
    <property type="molecule type" value="Genomic_DNA"/>
</dbReference>
<reference evidence="1" key="1">
    <citation type="submission" date="2021-02" db="EMBL/GenBank/DDBJ databases">
        <authorList>
            <person name="Nowell W R."/>
        </authorList>
    </citation>
    <scope>NUCLEOTIDE SEQUENCE</scope>
</reference>
<dbReference type="AlphaFoldDB" id="A0A8S2G080"/>
<organism evidence="1 3">
    <name type="scientific">Didymodactylos carnosus</name>
    <dbReference type="NCBI Taxonomy" id="1234261"/>
    <lineage>
        <taxon>Eukaryota</taxon>
        <taxon>Metazoa</taxon>
        <taxon>Spiralia</taxon>
        <taxon>Gnathifera</taxon>
        <taxon>Rotifera</taxon>
        <taxon>Eurotatoria</taxon>
        <taxon>Bdelloidea</taxon>
        <taxon>Philodinida</taxon>
        <taxon>Philodinidae</taxon>
        <taxon>Didymodactylos</taxon>
    </lineage>
</organism>
<dbReference type="Proteomes" id="UP000677228">
    <property type="component" value="Unassembled WGS sequence"/>
</dbReference>
<evidence type="ECO:0000313" key="2">
    <source>
        <dbReference type="EMBL" id="CAF4390331.1"/>
    </source>
</evidence>
<dbReference type="Proteomes" id="UP000682733">
    <property type="component" value="Unassembled WGS sequence"/>
</dbReference>
<feature type="non-terminal residue" evidence="1">
    <location>
        <position position="29"/>
    </location>
</feature>
<name>A0A8S2G080_9BILA</name>
<gene>
    <name evidence="1" type="ORF">OVA965_LOCUS41370</name>
    <name evidence="2" type="ORF">TMI583_LOCUS43002</name>
</gene>
<protein>
    <submittedName>
        <fullName evidence="1">Uncharacterized protein</fullName>
    </submittedName>
</protein>
<comment type="caution">
    <text evidence="1">The sequence shown here is derived from an EMBL/GenBank/DDBJ whole genome shotgun (WGS) entry which is preliminary data.</text>
</comment>
<evidence type="ECO:0000313" key="1">
    <source>
        <dbReference type="EMBL" id="CAF1587847.1"/>
    </source>
</evidence>
<dbReference type="EMBL" id="CAJOBA010070759">
    <property type="protein sequence ID" value="CAF4390331.1"/>
    <property type="molecule type" value="Genomic_DNA"/>
</dbReference>
<sequence>MNGRHRQAVKVDSLSWAGQAYMKLACFIL</sequence>
<evidence type="ECO:0000313" key="3">
    <source>
        <dbReference type="Proteomes" id="UP000677228"/>
    </source>
</evidence>
<proteinExistence type="predicted"/>